<gene>
    <name evidence="3" type="ORF">F0L46_04185</name>
</gene>
<accession>A0A5B2VPZ2</accession>
<dbReference type="RefSeq" id="WP_149815782.1">
    <property type="nucleotide sequence ID" value="NZ_VUOA01000008.1"/>
</dbReference>
<dbReference type="EMBL" id="VUOA01000008">
    <property type="protein sequence ID" value="KAA2241201.1"/>
    <property type="molecule type" value="Genomic_DNA"/>
</dbReference>
<feature type="region of interest" description="Disordered" evidence="1">
    <location>
        <begin position="1"/>
        <end position="59"/>
    </location>
</feature>
<evidence type="ECO:0000256" key="1">
    <source>
        <dbReference type="SAM" id="MobiDB-lite"/>
    </source>
</evidence>
<proteinExistence type="predicted"/>
<name>A0A5B2VPZ2_9HYPH</name>
<reference evidence="3 4" key="2">
    <citation type="submission" date="2019-09" db="EMBL/GenBank/DDBJ databases">
        <authorList>
            <person name="Jin C."/>
        </authorList>
    </citation>
    <scope>NUCLEOTIDE SEQUENCE [LARGE SCALE GENOMIC DNA]</scope>
    <source>
        <strain evidence="3 4">BN140002</strain>
    </source>
</reference>
<evidence type="ECO:0000313" key="4">
    <source>
        <dbReference type="Proteomes" id="UP000323142"/>
    </source>
</evidence>
<feature type="transmembrane region" description="Helical" evidence="2">
    <location>
        <begin position="64"/>
        <end position="82"/>
    </location>
</feature>
<protein>
    <submittedName>
        <fullName evidence="3">Uncharacterized protein</fullName>
    </submittedName>
</protein>
<feature type="compositionally biased region" description="Low complexity" evidence="1">
    <location>
        <begin position="1"/>
        <end position="18"/>
    </location>
</feature>
<keyword evidence="2" id="KW-0812">Transmembrane</keyword>
<evidence type="ECO:0000256" key="2">
    <source>
        <dbReference type="SAM" id="Phobius"/>
    </source>
</evidence>
<comment type="caution">
    <text evidence="3">The sequence shown here is derived from an EMBL/GenBank/DDBJ whole genome shotgun (WGS) entry which is preliminary data.</text>
</comment>
<organism evidence="3 4">
    <name type="scientific">Salinarimonas soli</name>
    <dbReference type="NCBI Taxonomy" id="1638099"/>
    <lineage>
        <taxon>Bacteria</taxon>
        <taxon>Pseudomonadati</taxon>
        <taxon>Pseudomonadota</taxon>
        <taxon>Alphaproteobacteria</taxon>
        <taxon>Hyphomicrobiales</taxon>
        <taxon>Salinarimonadaceae</taxon>
        <taxon>Salinarimonas</taxon>
    </lineage>
</organism>
<sequence>MTSESPRPAAPVTPRTTPQHGPRTAARPNGRPHLYLVYSRDDDAPGTRRPAPAPAPAADRKTSLVAFAALVCAAAGLAAVLLTL</sequence>
<dbReference type="Proteomes" id="UP000323142">
    <property type="component" value="Unassembled WGS sequence"/>
</dbReference>
<keyword evidence="2" id="KW-1133">Transmembrane helix</keyword>
<keyword evidence="2" id="KW-0472">Membrane</keyword>
<reference evidence="3 4" key="1">
    <citation type="submission" date="2019-09" db="EMBL/GenBank/DDBJ databases">
        <title>Salinarimonas rosea gen. nov., sp. nov., a new member of the a-2 subgroup of the Proteobacteria.</title>
        <authorList>
            <person name="Liu J."/>
        </authorList>
    </citation>
    <scope>NUCLEOTIDE SEQUENCE [LARGE SCALE GENOMIC DNA]</scope>
    <source>
        <strain evidence="3 4">BN140002</strain>
    </source>
</reference>
<evidence type="ECO:0000313" key="3">
    <source>
        <dbReference type="EMBL" id="KAA2241201.1"/>
    </source>
</evidence>
<dbReference type="AlphaFoldDB" id="A0A5B2VPZ2"/>
<keyword evidence="4" id="KW-1185">Reference proteome</keyword>